<accession>A0AAD7JCW5</accession>
<gene>
    <name evidence="2" type="ORF">B0H16DRAFT_1532699</name>
</gene>
<dbReference type="SUPFAM" id="SSF81383">
    <property type="entry name" value="F-box domain"/>
    <property type="match status" value="1"/>
</dbReference>
<keyword evidence="3" id="KW-1185">Reference proteome</keyword>
<evidence type="ECO:0000313" key="2">
    <source>
        <dbReference type="EMBL" id="KAJ7760560.1"/>
    </source>
</evidence>
<reference evidence="2" key="1">
    <citation type="submission" date="2023-03" db="EMBL/GenBank/DDBJ databases">
        <title>Massive genome expansion in bonnet fungi (Mycena s.s.) driven by repeated elements and novel gene families across ecological guilds.</title>
        <authorList>
            <consortium name="Lawrence Berkeley National Laboratory"/>
            <person name="Harder C.B."/>
            <person name="Miyauchi S."/>
            <person name="Viragh M."/>
            <person name="Kuo A."/>
            <person name="Thoen E."/>
            <person name="Andreopoulos B."/>
            <person name="Lu D."/>
            <person name="Skrede I."/>
            <person name="Drula E."/>
            <person name="Henrissat B."/>
            <person name="Morin E."/>
            <person name="Kohler A."/>
            <person name="Barry K."/>
            <person name="LaButti K."/>
            <person name="Morin E."/>
            <person name="Salamov A."/>
            <person name="Lipzen A."/>
            <person name="Mereny Z."/>
            <person name="Hegedus B."/>
            <person name="Baldrian P."/>
            <person name="Stursova M."/>
            <person name="Weitz H."/>
            <person name="Taylor A."/>
            <person name="Grigoriev I.V."/>
            <person name="Nagy L.G."/>
            <person name="Martin F."/>
            <person name="Kauserud H."/>
        </authorList>
    </citation>
    <scope>NUCLEOTIDE SEQUENCE</scope>
    <source>
        <strain evidence="2">CBHHK182m</strain>
    </source>
</reference>
<comment type="caution">
    <text evidence="2">The sequence shown here is derived from an EMBL/GenBank/DDBJ whole genome shotgun (WGS) entry which is preliminary data.</text>
</comment>
<dbReference type="PROSITE" id="PS50181">
    <property type="entry name" value="FBOX"/>
    <property type="match status" value="1"/>
</dbReference>
<dbReference type="InterPro" id="IPR036047">
    <property type="entry name" value="F-box-like_dom_sf"/>
</dbReference>
<evidence type="ECO:0000259" key="1">
    <source>
        <dbReference type="PROSITE" id="PS50181"/>
    </source>
</evidence>
<dbReference type="Gene3D" id="3.80.10.10">
    <property type="entry name" value="Ribonuclease Inhibitor"/>
    <property type="match status" value="1"/>
</dbReference>
<dbReference type="InterPro" id="IPR001810">
    <property type="entry name" value="F-box_dom"/>
</dbReference>
<dbReference type="PANTHER" id="PTHR38926">
    <property type="entry name" value="F-BOX DOMAIN CONTAINING PROTEIN, EXPRESSED"/>
    <property type="match status" value="1"/>
</dbReference>
<dbReference type="SUPFAM" id="SSF52047">
    <property type="entry name" value="RNI-like"/>
    <property type="match status" value="1"/>
</dbReference>
<dbReference type="Proteomes" id="UP001215598">
    <property type="component" value="Unassembled WGS sequence"/>
</dbReference>
<evidence type="ECO:0000313" key="3">
    <source>
        <dbReference type="Proteomes" id="UP001215598"/>
    </source>
</evidence>
<dbReference type="AlphaFoldDB" id="A0AAD7JCW5"/>
<dbReference type="InterPro" id="IPR032675">
    <property type="entry name" value="LRR_dom_sf"/>
</dbReference>
<name>A0AAD7JCW5_9AGAR</name>
<organism evidence="2 3">
    <name type="scientific">Mycena metata</name>
    <dbReference type="NCBI Taxonomy" id="1033252"/>
    <lineage>
        <taxon>Eukaryota</taxon>
        <taxon>Fungi</taxon>
        <taxon>Dikarya</taxon>
        <taxon>Basidiomycota</taxon>
        <taxon>Agaricomycotina</taxon>
        <taxon>Agaricomycetes</taxon>
        <taxon>Agaricomycetidae</taxon>
        <taxon>Agaricales</taxon>
        <taxon>Marasmiineae</taxon>
        <taxon>Mycenaceae</taxon>
        <taxon>Mycena</taxon>
    </lineage>
</organism>
<feature type="domain" description="F-box" evidence="1">
    <location>
        <begin position="59"/>
        <end position="106"/>
    </location>
</feature>
<dbReference type="PANTHER" id="PTHR38926:SF64">
    <property type="entry name" value="F-BOX DOMAIN-CONTAINING PROTEIN"/>
    <property type="match status" value="1"/>
</dbReference>
<sequence>MSEASLDLGSLKISSSSPHSEISAFSSAELAQSAQLQIDHEIQEYQESIRALRSRRNDLSSIGRLPPEMLSKIFLFVQSNTLSWIEEVSHICRHWRAVALNCPNLWCFPIFSRSKWADEMLKRSKMAPLSIRLDLDVMSITPGMLDAVHSSLGHISRIAELELFVGNSIDSSPIHTMLNITDPAPYLHSLSLSSSGYNGEHFAIPAAFLNGEAPRLCKLELIGFSIPWDSPLMSNNLVHLKIHDPGANGRPSSMTELVEALGRIPLLETLELHNALPTASEGVTSVSVPSIRISLSHLKHIAIGSYSSVLEVADTLNHLSYPPTTSMRISCRGFSTNFAEFTALVPALSSLQNAPTVSLRSLDVVIGYGSMHMQAWTSYFPPGDLPPRDRPFLDLELKWLEFERDESELLLASMCKLLPLQALQSLSMSQVIETRTWLSSFANLPALQAVRLRGQATQLIAALREDVFLDGVKQVPRARAVEAAGHGGMKPAEEDVSGGLFFPALQHLTLENTDFEHDVLGTLEWALMERCERRQDLWSLTLIQCSLLGSNDVLRLQEIVAEVMWDKIEQGFSGDEDLEYYDYSDYSDAPPESEFIQYGYEAEYW</sequence>
<protein>
    <recommendedName>
        <fullName evidence="1">F-box domain-containing protein</fullName>
    </recommendedName>
</protein>
<proteinExistence type="predicted"/>
<dbReference type="EMBL" id="JARKIB010000037">
    <property type="protein sequence ID" value="KAJ7760560.1"/>
    <property type="molecule type" value="Genomic_DNA"/>
</dbReference>